<dbReference type="Proteomes" id="UP000070096">
    <property type="component" value="Unassembled WGS sequence"/>
</dbReference>
<name>A0A139N2M5_STRGN</name>
<organism evidence="2 3">
    <name type="scientific">Streptococcus gordonii</name>
    <dbReference type="NCBI Taxonomy" id="1302"/>
    <lineage>
        <taxon>Bacteria</taxon>
        <taxon>Bacillati</taxon>
        <taxon>Bacillota</taxon>
        <taxon>Bacilli</taxon>
        <taxon>Lactobacillales</taxon>
        <taxon>Streptococcaceae</taxon>
        <taxon>Streptococcus</taxon>
    </lineage>
</organism>
<dbReference type="EMBL" id="LQRC01000218">
    <property type="protein sequence ID" value="KXT70278.1"/>
    <property type="molecule type" value="Genomic_DNA"/>
</dbReference>
<accession>A0A139N2M5</accession>
<proteinExistence type="predicted"/>
<evidence type="ECO:0000313" key="3">
    <source>
        <dbReference type="Proteomes" id="UP000070096"/>
    </source>
</evidence>
<dbReference type="PATRIC" id="fig|1302.21.peg.1751"/>
<protein>
    <recommendedName>
        <fullName evidence="1">Imm33-like domain-containing protein</fullName>
    </recommendedName>
</protein>
<dbReference type="Pfam" id="PF24719">
    <property type="entry name" value="Imm33-like"/>
    <property type="match status" value="1"/>
</dbReference>
<comment type="caution">
    <text evidence="2">The sequence shown here is derived from an EMBL/GenBank/DDBJ whole genome shotgun (WGS) entry which is preliminary data.</text>
</comment>
<dbReference type="InterPro" id="IPR056509">
    <property type="entry name" value="Imm33-like"/>
</dbReference>
<sequence>MTEVLDTKVEKNGLIFYGTFSEGLFEEWLKVVNVLPSKKRIQDDMLLQIGFNIYKLVQLNMGQFRILSVNYETNPFKEFTDDLTLALWIQSEQSTLAKEIKIEASEIRFDEKIVLAKGVFESEHYYLQRQITDRKGDSGWFIGYQNQDTDDFVAIYAFEILKKNPKLIRTLILPADYLVVVNGGDIQAILNEQDEEVFSAS</sequence>
<evidence type="ECO:0000313" key="2">
    <source>
        <dbReference type="EMBL" id="KXT70278.1"/>
    </source>
</evidence>
<dbReference type="AlphaFoldDB" id="A0A139N2M5"/>
<reference evidence="2 3" key="1">
    <citation type="submission" date="2016-01" db="EMBL/GenBank/DDBJ databases">
        <title>Highly variable Streptococcus oralis are common among viridans streptococci isolated from primates.</title>
        <authorList>
            <person name="Denapaite D."/>
            <person name="Rieger M."/>
            <person name="Koendgen S."/>
            <person name="Brueckner R."/>
            <person name="Ochigava I."/>
            <person name="Kappeler P."/>
            <person name="Maetz-Rensing K."/>
            <person name="Leendertz F."/>
            <person name="Hakenbeck R."/>
        </authorList>
    </citation>
    <scope>NUCLEOTIDE SEQUENCE [LARGE SCALE GENOMIC DNA]</scope>
    <source>
        <strain evidence="2 3">DD07</strain>
    </source>
</reference>
<gene>
    <name evidence="2" type="ORF">SGODD07_01574</name>
</gene>
<evidence type="ECO:0000259" key="1">
    <source>
        <dbReference type="Pfam" id="PF24719"/>
    </source>
</evidence>
<feature type="domain" description="Imm33-like" evidence="1">
    <location>
        <begin position="92"/>
        <end position="190"/>
    </location>
</feature>